<sequence>MRKAITLALISAMSIGVADVANAGGHKEKFDNGHPGRGWGVGGVPPGHAKKMYGRGYRLGSDDDYVIIRDLDRWRLPNPRPGEVYVRKDDEVYRMARDTATVIEAIGIVSDLLR</sequence>
<evidence type="ECO:0000313" key="3">
    <source>
        <dbReference type="Proteomes" id="UP000318483"/>
    </source>
</evidence>
<organism evidence="2 3">
    <name type="scientific">Qingshengfaniella alkalisoli</name>
    <dbReference type="NCBI Taxonomy" id="2599296"/>
    <lineage>
        <taxon>Bacteria</taxon>
        <taxon>Pseudomonadati</taxon>
        <taxon>Pseudomonadota</taxon>
        <taxon>Alphaproteobacteria</taxon>
        <taxon>Rhodobacterales</taxon>
        <taxon>Paracoccaceae</taxon>
        <taxon>Qingshengfaniella</taxon>
    </lineage>
</organism>
<dbReference type="OrthoDB" id="7666115at2"/>
<accession>A0A5B8J5Q1</accession>
<proteinExistence type="predicted"/>
<evidence type="ECO:0000313" key="2">
    <source>
        <dbReference type="EMBL" id="QDY69817.1"/>
    </source>
</evidence>
<keyword evidence="3" id="KW-1185">Reference proteome</keyword>
<feature type="signal peptide" evidence="1">
    <location>
        <begin position="1"/>
        <end position="23"/>
    </location>
</feature>
<gene>
    <name evidence="2" type="ORF">FPZ52_09415</name>
</gene>
<dbReference type="Gene3D" id="3.10.450.160">
    <property type="entry name" value="inner membrane protein cigr"/>
    <property type="match status" value="1"/>
</dbReference>
<dbReference type="Proteomes" id="UP000318483">
    <property type="component" value="Chromosome"/>
</dbReference>
<reference evidence="2 3" key="1">
    <citation type="submission" date="2019-07" db="EMBL/GenBank/DDBJ databases">
        <title>Litoreibacter alkalisoli sp. nov., isolated from saline-alkaline soil.</title>
        <authorList>
            <person name="Wang S."/>
            <person name="Xu L."/>
            <person name="Xing Y.-T."/>
            <person name="Sun J.-Q."/>
        </authorList>
    </citation>
    <scope>NUCLEOTIDE SEQUENCE [LARGE SCALE GENOMIC DNA]</scope>
    <source>
        <strain evidence="2 3">LN3S51</strain>
    </source>
</reference>
<evidence type="ECO:0008006" key="4">
    <source>
        <dbReference type="Google" id="ProtNLM"/>
    </source>
</evidence>
<dbReference type="AlphaFoldDB" id="A0A5B8J5Q1"/>
<dbReference type="KEGG" id="lit:FPZ52_09415"/>
<name>A0A5B8J5Q1_9RHOB</name>
<dbReference type="EMBL" id="CP042261">
    <property type="protein sequence ID" value="QDY69817.1"/>
    <property type="molecule type" value="Genomic_DNA"/>
</dbReference>
<evidence type="ECO:0000256" key="1">
    <source>
        <dbReference type="SAM" id="SignalP"/>
    </source>
</evidence>
<feature type="chain" id="PRO_5022813890" description="Nickel/cobalt transporter regulator" evidence="1">
    <location>
        <begin position="24"/>
        <end position="114"/>
    </location>
</feature>
<protein>
    <recommendedName>
        <fullName evidence="4">Nickel/cobalt transporter regulator</fullName>
    </recommendedName>
</protein>
<dbReference type="RefSeq" id="WP_146365194.1">
    <property type="nucleotide sequence ID" value="NZ_CP042261.1"/>
</dbReference>
<keyword evidence="1" id="KW-0732">Signal</keyword>